<evidence type="ECO:0000313" key="1">
    <source>
        <dbReference type="EMBL" id="AGT35921.1"/>
    </source>
</evidence>
<name>S5ZMU8_9CREN</name>
<protein>
    <submittedName>
        <fullName evidence="1">Uncharacterized protein</fullName>
    </submittedName>
</protein>
<dbReference type="AlphaFoldDB" id="S5ZMU8"/>
<organism evidence="1 2">
    <name type="scientific">Thermofilum adornatum</name>
    <dbReference type="NCBI Taxonomy" id="1365176"/>
    <lineage>
        <taxon>Archaea</taxon>
        <taxon>Thermoproteota</taxon>
        <taxon>Thermoprotei</taxon>
        <taxon>Thermofilales</taxon>
        <taxon>Thermofilaceae</taxon>
        <taxon>Thermofilum</taxon>
    </lineage>
</organism>
<sequence length="82" mass="9203">MLDSSAFSIFVYRFLVESRQGPSNLKILAPSLNAIRCFRQGPFLVKIAGRLIYDTFARVWPKFAYSFAGLLCEILISLGAII</sequence>
<dbReference type="EMBL" id="CP006646">
    <property type="protein sequence ID" value="AGT35921.1"/>
    <property type="molecule type" value="Genomic_DNA"/>
</dbReference>
<dbReference type="KEGG" id="thb:N186_07915"/>
<gene>
    <name evidence="1" type="ORF">N186_07915</name>
</gene>
<accession>S5ZMU8</accession>
<reference evidence="1 2" key="1">
    <citation type="journal article" date="2013" name="Genome Announc.">
        <title>Complete Genomic Sequence of 'Thermofilum adornatus' Strain 1910bT, a Hyperthermophilic Anaerobic Organotrophic Crenarchaeon.</title>
        <authorList>
            <person name="Dominova I.N."/>
            <person name="Kublanov I.V."/>
            <person name="Podosokorskaya O.A."/>
            <person name="Derbikova K.S."/>
            <person name="Patrushev M.V."/>
            <person name="Toshchakov S.V."/>
        </authorList>
    </citation>
    <scope>NUCLEOTIDE SEQUENCE [LARGE SCALE GENOMIC DNA]</scope>
    <source>
        <strain evidence="2">1910b</strain>
    </source>
</reference>
<keyword evidence="2" id="KW-1185">Reference proteome</keyword>
<dbReference type="HOGENOM" id="CLU_2550478_0_0_2"/>
<dbReference type="Proteomes" id="UP000015543">
    <property type="component" value="Chromosome"/>
</dbReference>
<evidence type="ECO:0000313" key="2">
    <source>
        <dbReference type="Proteomes" id="UP000015543"/>
    </source>
</evidence>
<proteinExistence type="predicted"/>